<gene>
    <name evidence="1" type="ORF">EVC06_159</name>
</gene>
<reference evidence="1 2" key="1">
    <citation type="submission" date="2020-01" db="EMBL/GenBank/DDBJ databases">
        <title>Patterns of diversity and host range of bacteriophage communities associated with bean-nodulatin bacteria.</title>
        <authorList>
            <person name="Vann Cauwenberghe J."/>
            <person name="Santamaria R.I."/>
            <person name="Bustos P."/>
            <person name="Juarez S."/>
            <person name="Gonzalez V."/>
        </authorList>
    </citation>
    <scope>NUCLEOTIDE SEQUENCE [LARGE SCALE GENOMIC DNA]</scope>
    <source>
        <strain evidence="2">RHph</strain>
    </source>
</reference>
<protein>
    <submittedName>
        <fullName evidence="1">Uncharacterized protein</fullName>
    </submittedName>
</protein>
<dbReference type="Proteomes" id="UP000646667">
    <property type="component" value="Segment"/>
</dbReference>
<evidence type="ECO:0000313" key="2">
    <source>
        <dbReference type="Proteomes" id="UP000646667"/>
    </source>
</evidence>
<dbReference type="EMBL" id="MN988534">
    <property type="protein sequence ID" value="QIG73934.1"/>
    <property type="molecule type" value="Genomic_DNA"/>
</dbReference>
<name>A0A7S5RK34_9CAUD</name>
<keyword evidence="2" id="KW-1185">Reference proteome</keyword>
<sequence length="72" mass="8328">MPITIEMLKEYLEENCIREAALYSPSLGEWMKRQIEEHGSNMQLISNLLGEMKSFIDKEIAFYDESVAKNGL</sequence>
<organism evidence="1 2">
    <name type="scientific">Rhizobium phage RHph_N34</name>
    <dbReference type="NCBI Taxonomy" id="2509586"/>
    <lineage>
        <taxon>Viruses</taxon>
        <taxon>Duplodnaviria</taxon>
        <taxon>Heunggongvirae</taxon>
        <taxon>Uroviricota</taxon>
        <taxon>Caudoviricetes</taxon>
        <taxon>Pootjesviridae</taxon>
        <taxon>Staniewskivirinae</taxon>
        <taxon>Trinifflemingvirus</taxon>
        <taxon>Trinifflemingvirus N34</taxon>
    </lineage>
</organism>
<accession>A0A7S5RK34</accession>
<proteinExistence type="predicted"/>
<evidence type="ECO:0000313" key="1">
    <source>
        <dbReference type="EMBL" id="QIG73934.1"/>
    </source>
</evidence>